<evidence type="ECO:0000313" key="2">
    <source>
        <dbReference type="EMBL" id="OCB92175.1"/>
    </source>
</evidence>
<feature type="compositionally biased region" description="Low complexity" evidence="1">
    <location>
        <begin position="395"/>
        <end position="407"/>
    </location>
</feature>
<feature type="region of interest" description="Disordered" evidence="1">
    <location>
        <begin position="395"/>
        <end position="424"/>
    </location>
</feature>
<comment type="caution">
    <text evidence="2">The sequence shown here is derived from an EMBL/GenBank/DDBJ whole genome shotgun (WGS) entry which is preliminary data.</text>
</comment>
<reference evidence="2" key="1">
    <citation type="submission" date="2016-06" db="EMBL/GenBank/DDBJ databases">
        <title>Draft Genome sequence of the fungus Inonotus baumii.</title>
        <authorList>
            <person name="Zhu H."/>
            <person name="Lin W."/>
        </authorList>
    </citation>
    <scope>NUCLEOTIDE SEQUENCE</scope>
    <source>
        <strain evidence="2">821</strain>
    </source>
</reference>
<sequence>MDNTTNTGESHKTEPHEGDKAMPSVTLLIPDDFEFHMNFYHTIPTSNIIELQPAELFCQEVISTDTHMNAEAPAAQTTAVVQTESACSVKKGSSSASKGKSRKGNRANKINQRPCSDCQRQQKKHGPFQYSDISFHILQADGAMALIFIFESDRDKSAAGESHKIEPQAMLRPASVAILAPDDLEFLMNFYLTAPTSSPIELKPAEPGCQEVASTDTHMNAAAPAARTIVVVQMESVCSMMKDSILVLKGKSSKGNRANKINQRPCSDCQRQQKKCTVVQNEPRLCFLCQKKGKERCPPWANLSSLSPSMDNTTGTGESHKAEPHEGDKATPSVALLVPDDLEFLMNFYLTTPTSSPIELQPAEPGRQEVISADDHTNAAAPAAQTAAVVQTESACSVKKGSSSASKGKSRKGNRANKINQRPCSDCQRQQKKVCAMAYHRASYITNQHYRNVVRSGPK</sequence>
<protein>
    <submittedName>
        <fullName evidence="2">Uncharacterized protein</fullName>
    </submittedName>
</protein>
<dbReference type="AlphaFoldDB" id="A0A9Q5NA16"/>
<feature type="region of interest" description="Disordered" evidence="1">
    <location>
        <begin position="300"/>
        <end position="330"/>
    </location>
</feature>
<feature type="region of interest" description="Disordered" evidence="1">
    <location>
        <begin position="90"/>
        <end position="122"/>
    </location>
</feature>
<evidence type="ECO:0000313" key="3">
    <source>
        <dbReference type="Proteomes" id="UP000757232"/>
    </source>
</evidence>
<feature type="compositionally biased region" description="Basic and acidic residues" evidence="1">
    <location>
        <begin position="318"/>
        <end position="329"/>
    </location>
</feature>
<name>A0A9Q5NA16_SANBA</name>
<keyword evidence="3" id="KW-1185">Reference proteome</keyword>
<organism evidence="2 3">
    <name type="scientific">Sanghuangporus baumii</name>
    <name type="common">Phellinus baumii</name>
    <dbReference type="NCBI Taxonomy" id="108892"/>
    <lineage>
        <taxon>Eukaryota</taxon>
        <taxon>Fungi</taxon>
        <taxon>Dikarya</taxon>
        <taxon>Basidiomycota</taxon>
        <taxon>Agaricomycotina</taxon>
        <taxon>Agaricomycetes</taxon>
        <taxon>Hymenochaetales</taxon>
        <taxon>Hymenochaetaceae</taxon>
        <taxon>Sanghuangporus</taxon>
    </lineage>
</organism>
<gene>
    <name evidence="2" type="ORF">A7U60_g449</name>
</gene>
<dbReference type="Proteomes" id="UP000757232">
    <property type="component" value="Unassembled WGS sequence"/>
</dbReference>
<feature type="region of interest" description="Disordered" evidence="1">
    <location>
        <begin position="1"/>
        <end position="24"/>
    </location>
</feature>
<evidence type="ECO:0000256" key="1">
    <source>
        <dbReference type="SAM" id="MobiDB-lite"/>
    </source>
</evidence>
<accession>A0A9Q5NA16</accession>
<feature type="compositionally biased region" description="Polar residues" evidence="1">
    <location>
        <begin position="302"/>
        <end position="317"/>
    </location>
</feature>
<proteinExistence type="predicted"/>
<dbReference type="EMBL" id="LNZH02000023">
    <property type="protein sequence ID" value="OCB92175.1"/>
    <property type="molecule type" value="Genomic_DNA"/>
</dbReference>
<feature type="compositionally biased region" description="Basic and acidic residues" evidence="1">
    <location>
        <begin position="9"/>
        <end position="20"/>
    </location>
</feature>